<dbReference type="GO" id="GO:0016887">
    <property type="term" value="F:ATP hydrolysis activity"/>
    <property type="evidence" value="ECO:0007669"/>
    <property type="project" value="InterPro"/>
</dbReference>
<organism evidence="10 11">
    <name type="scientific">Candidatus Methanomassiliicoccus intestinalis</name>
    <dbReference type="NCBI Taxonomy" id="1406512"/>
    <lineage>
        <taxon>Archaea</taxon>
        <taxon>Methanobacteriati</taxon>
        <taxon>Thermoplasmatota</taxon>
        <taxon>Thermoplasmata</taxon>
        <taxon>Methanomassiliicoccales</taxon>
        <taxon>Methanomassiliicoccaceae</taxon>
        <taxon>Methanomassiliicoccus</taxon>
    </lineage>
</organism>
<dbReference type="InterPro" id="IPR017871">
    <property type="entry name" value="ABC_transporter-like_CS"/>
</dbReference>
<gene>
    <name evidence="10" type="ORF">A3207_08370</name>
</gene>
<dbReference type="InterPro" id="IPR003593">
    <property type="entry name" value="AAA+_ATPase"/>
</dbReference>
<keyword evidence="3" id="KW-0813">Transport</keyword>
<dbReference type="InterPro" id="IPR027417">
    <property type="entry name" value="P-loop_NTPase"/>
</dbReference>
<keyword evidence="7" id="KW-1278">Translocase</keyword>
<dbReference type="RefSeq" id="WP_400256215.1">
    <property type="nucleotide sequence ID" value="NZ_CAYAYE010000030.1"/>
</dbReference>
<evidence type="ECO:0000256" key="8">
    <source>
        <dbReference type="ARBA" id="ARBA00023136"/>
    </source>
</evidence>
<feature type="domain" description="ABC transporter" evidence="9">
    <location>
        <begin position="7"/>
        <end position="237"/>
    </location>
</feature>
<dbReference type="FunFam" id="3.40.50.300:FF:000589">
    <property type="entry name" value="ABC transporter, ATP-binding subunit"/>
    <property type="match status" value="1"/>
</dbReference>
<evidence type="ECO:0000256" key="7">
    <source>
        <dbReference type="ARBA" id="ARBA00022967"/>
    </source>
</evidence>
<proteinExistence type="inferred from homology"/>
<dbReference type="InterPro" id="IPR050763">
    <property type="entry name" value="ABC_transporter_ATP-binding"/>
</dbReference>
<evidence type="ECO:0000259" key="9">
    <source>
        <dbReference type="PROSITE" id="PS50893"/>
    </source>
</evidence>
<keyword evidence="8" id="KW-0472">Membrane</keyword>
<dbReference type="PANTHER" id="PTHR42711">
    <property type="entry name" value="ABC TRANSPORTER ATP-BINDING PROTEIN"/>
    <property type="match status" value="1"/>
</dbReference>
<comment type="similarity">
    <text evidence="2">Belongs to the ABC transporter superfamily.</text>
</comment>
<evidence type="ECO:0000256" key="4">
    <source>
        <dbReference type="ARBA" id="ARBA00022475"/>
    </source>
</evidence>
<name>A0A8J8PAW6_9ARCH</name>
<keyword evidence="5" id="KW-0547">Nucleotide-binding</keyword>
<dbReference type="PANTHER" id="PTHR42711:SF5">
    <property type="entry name" value="ABC TRANSPORTER ATP-BINDING PROTEIN NATA"/>
    <property type="match status" value="1"/>
</dbReference>
<dbReference type="SMART" id="SM00382">
    <property type="entry name" value="AAA"/>
    <property type="match status" value="1"/>
</dbReference>
<dbReference type="SUPFAM" id="SSF52540">
    <property type="entry name" value="P-loop containing nucleoside triphosphate hydrolases"/>
    <property type="match status" value="1"/>
</dbReference>
<keyword evidence="4" id="KW-1003">Cell membrane</keyword>
<dbReference type="GO" id="GO:0005886">
    <property type="term" value="C:plasma membrane"/>
    <property type="evidence" value="ECO:0007669"/>
    <property type="project" value="UniProtKB-SubCell"/>
</dbReference>
<reference evidence="10" key="1">
    <citation type="submission" date="2016-03" db="EMBL/GenBank/DDBJ databases">
        <authorList>
            <person name="Borrel G."/>
            <person name="Mccann A."/>
            <person name="O'Toole P.W."/>
        </authorList>
    </citation>
    <scope>NUCLEOTIDE SEQUENCE</scope>
    <source>
        <strain evidence="10">183</strain>
    </source>
</reference>
<evidence type="ECO:0000256" key="3">
    <source>
        <dbReference type="ARBA" id="ARBA00022448"/>
    </source>
</evidence>
<dbReference type="PROSITE" id="PS00211">
    <property type="entry name" value="ABC_TRANSPORTER_1"/>
    <property type="match status" value="1"/>
</dbReference>
<dbReference type="InterPro" id="IPR003439">
    <property type="entry name" value="ABC_transporter-like_ATP-bd"/>
</dbReference>
<dbReference type="PROSITE" id="PS50893">
    <property type="entry name" value="ABC_TRANSPORTER_2"/>
    <property type="match status" value="1"/>
</dbReference>
<keyword evidence="6" id="KW-0067">ATP-binding</keyword>
<comment type="caution">
    <text evidence="10">The sequence shown here is derived from an EMBL/GenBank/DDBJ whole genome shotgun (WGS) entry which is preliminary data.</text>
</comment>
<evidence type="ECO:0000256" key="2">
    <source>
        <dbReference type="ARBA" id="ARBA00005417"/>
    </source>
</evidence>
<dbReference type="Proteomes" id="UP000752814">
    <property type="component" value="Unassembled WGS sequence"/>
</dbReference>
<evidence type="ECO:0000256" key="5">
    <source>
        <dbReference type="ARBA" id="ARBA00022741"/>
    </source>
</evidence>
<sequence length="295" mass="33287">MDEEIIVRTRDLVKKFGDFTAVDKINVNIRRGEIFGFLGPNGAGKTTTMRIITTLASPTSGSIEIEGHDVTEISDPVKEKIGIIQQHIALDRDVSVRENIRYHAILHRIPKKEAEARIEELASLMGLDSYMDKLVVNLSGGWKRRVAIVCAIIHNPAILFLDEPTAGLDTQSRHMLWDLIRRLNDMGTTIFVTTHYMDEAEELCDRVAIINHGKIVCEGTPAELCSSIGSWAVEYIDSDKRKIYRYFPDRKASKEFQDLLPANACVVSRATNLEDVFLELTGRDVEATQEVKYRI</sequence>
<evidence type="ECO:0000313" key="11">
    <source>
        <dbReference type="Proteomes" id="UP000752814"/>
    </source>
</evidence>
<dbReference type="Pfam" id="PF00005">
    <property type="entry name" value="ABC_tran"/>
    <property type="match status" value="1"/>
</dbReference>
<evidence type="ECO:0000313" key="10">
    <source>
        <dbReference type="EMBL" id="TQS81899.1"/>
    </source>
</evidence>
<dbReference type="GO" id="GO:0005524">
    <property type="term" value="F:ATP binding"/>
    <property type="evidence" value="ECO:0007669"/>
    <property type="project" value="UniProtKB-KW"/>
</dbReference>
<evidence type="ECO:0000256" key="6">
    <source>
        <dbReference type="ARBA" id="ARBA00022840"/>
    </source>
</evidence>
<dbReference type="Gene3D" id="3.40.50.300">
    <property type="entry name" value="P-loop containing nucleotide triphosphate hydrolases"/>
    <property type="match status" value="1"/>
</dbReference>
<dbReference type="AlphaFoldDB" id="A0A8J8PAW6"/>
<protein>
    <submittedName>
        <fullName evidence="10">ABC transporter</fullName>
    </submittedName>
</protein>
<accession>A0A8J8PAW6</accession>
<comment type="subcellular location">
    <subcellularLocation>
        <location evidence="1">Cell membrane</location>
    </subcellularLocation>
</comment>
<dbReference type="EMBL" id="LVVT01000021">
    <property type="protein sequence ID" value="TQS81899.1"/>
    <property type="molecule type" value="Genomic_DNA"/>
</dbReference>
<evidence type="ECO:0000256" key="1">
    <source>
        <dbReference type="ARBA" id="ARBA00004236"/>
    </source>
</evidence>